<name>A0A8K0FVN3_IGNLU</name>
<dbReference type="PANTHER" id="PTHR46409">
    <property type="entry name" value="HTH PSQ-TYPE DOMAIN-CONTAINING PROTEIN"/>
    <property type="match status" value="1"/>
</dbReference>
<dbReference type="OrthoDB" id="6771835at2759"/>
<proteinExistence type="predicted"/>
<dbReference type="PANTHER" id="PTHR46409:SF1">
    <property type="entry name" value="HTH PSQ-TYPE DOMAIN-CONTAINING PROTEIN"/>
    <property type="match status" value="1"/>
</dbReference>
<dbReference type="Proteomes" id="UP000801492">
    <property type="component" value="Unassembled WGS sequence"/>
</dbReference>
<evidence type="ECO:0000313" key="2">
    <source>
        <dbReference type="Proteomes" id="UP000801492"/>
    </source>
</evidence>
<comment type="caution">
    <text evidence="1">The sequence shown here is derived from an EMBL/GenBank/DDBJ whole genome shotgun (WGS) entry which is preliminary data.</text>
</comment>
<keyword evidence="2" id="KW-1185">Reference proteome</keyword>
<reference evidence="1" key="1">
    <citation type="submission" date="2019-08" db="EMBL/GenBank/DDBJ databases">
        <title>The genome of the North American firefly Photinus pyralis.</title>
        <authorList>
            <consortium name="Photinus pyralis genome working group"/>
            <person name="Fallon T.R."/>
            <person name="Sander Lower S.E."/>
            <person name="Weng J.-K."/>
        </authorList>
    </citation>
    <scope>NUCLEOTIDE SEQUENCE</scope>
    <source>
        <strain evidence="1">TRF0915ILg1</strain>
        <tissue evidence="1">Whole body</tissue>
    </source>
</reference>
<dbReference type="AlphaFoldDB" id="A0A8K0FVN3"/>
<protein>
    <submittedName>
        <fullName evidence="1">Uncharacterized protein</fullName>
    </submittedName>
</protein>
<gene>
    <name evidence="1" type="ORF">ILUMI_27402</name>
</gene>
<organism evidence="1 2">
    <name type="scientific">Ignelater luminosus</name>
    <name type="common">Cucubano</name>
    <name type="synonym">Pyrophorus luminosus</name>
    <dbReference type="NCBI Taxonomy" id="2038154"/>
    <lineage>
        <taxon>Eukaryota</taxon>
        <taxon>Metazoa</taxon>
        <taxon>Ecdysozoa</taxon>
        <taxon>Arthropoda</taxon>
        <taxon>Hexapoda</taxon>
        <taxon>Insecta</taxon>
        <taxon>Pterygota</taxon>
        <taxon>Neoptera</taxon>
        <taxon>Endopterygota</taxon>
        <taxon>Coleoptera</taxon>
        <taxon>Polyphaga</taxon>
        <taxon>Elateriformia</taxon>
        <taxon>Elateroidea</taxon>
        <taxon>Elateridae</taxon>
        <taxon>Agrypninae</taxon>
        <taxon>Pyrophorini</taxon>
        <taxon>Ignelater</taxon>
    </lineage>
</organism>
<accession>A0A8K0FVN3</accession>
<sequence>MLMPLKSTSDEETKDLETADYLKPLDNTYLDASNKIPYSSYAGSFMHMVYTLDRRKDRTSIQVTEGEGSKRKTITEKHVVLVSESGSLYLGHFLDGKTRGPKAFSEEIGKQLENCEKLPVRSFQKIDVILPILQVQELSTDQKCLYEIWVAISTCNIASGIFHKDPAKMSYSKWLTTVNRILRLDIVFIITEPPLTTISDDELKEMISGVSDEIEILKFPCHSQAVDRCVELVTEALAAACVNDARHGFIRNRIASRVTSPIFETKEQYTKPLEN</sequence>
<dbReference type="EMBL" id="VTPC01091291">
    <property type="protein sequence ID" value="KAF2878775.1"/>
    <property type="molecule type" value="Genomic_DNA"/>
</dbReference>
<evidence type="ECO:0000313" key="1">
    <source>
        <dbReference type="EMBL" id="KAF2878775.1"/>
    </source>
</evidence>